<dbReference type="InterPro" id="IPR001958">
    <property type="entry name" value="Tet-R_TetA/multi-R_MdtG-like"/>
</dbReference>
<feature type="transmembrane region" description="Helical" evidence="8">
    <location>
        <begin position="76"/>
        <end position="95"/>
    </location>
</feature>
<feature type="transmembrane region" description="Helical" evidence="8">
    <location>
        <begin position="101"/>
        <end position="122"/>
    </location>
</feature>
<dbReference type="SUPFAM" id="SSF103473">
    <property type="entry name" value="MFS general substrate transporter"/>
    <property type="match status" value="1"/>
</dbReference>
<feature type="transmembrane region" description="Helical" evidence="8">
    <location>
        <begin position="369"/>
        <end position="388"/>
    </location>
</feature>
<dbReference type="Pfam" id="PF07690">
    <property type="entry name" value="MFS_1"/>
    <property type="match status" value="1"/>
</dbReference>
<keyword evidence="7 8" id="KW-0472">Membrane</keyword>
<dbReference type="Gene3D" id="1.20.1250.20">
    <property type="entry name" value="MFS general substrate transporter like domains"/>
    <property type="match status" value="1"/>
</dbReference>
<gene>
    <name evidence="10" type="ORF">COO20_02910</name>
</gene>
<dbReference type="AlphaFoldDB" id="A0A2N3L050"/>
<evidence type="ECO:0000256" key="2">
    <source>
        <dbReference type="ARBA" id="ARBA00004141"/>
    </source>
</evidence>
<keyword evidence="5 8" id="KW-0812">Transmembrane</keyword>
<protein>
    <submittedName>
        <fullName evidence="10">Tetracycline resistance MFS efflux pump</fullName>
    </submittedName>
</protein>
<dbReference type="CDD" id="cd17388">
    <property type="entry name" value="MFS_TetA"/>
    <property type="match status" value="1"/>
</dbReference>
<accession>A0A2N3L050</accession>
<comment type="caution">
    <text evidence="10">The sequence shown here is derived from an EMBL/GenBank/DDBJ whole genome shotgun (WGS) entry which is preliminary data.</text>
</comment>
<dbReference type="PANTHER" id="PTHR23504">
    <property type="entry name" value="MAJOR FACILITATOR SUPERFAMILY DOMAIN-CONTAINING PROTEIN 10"/>
    <property type="match status" value="1"/>
</dbReference>
<feature type="transmembrane region" description="Helical" evidence="8">
    <location>
        <begin position="337"/>
        <end position="363"/>
    </location>
</feature>
<evidence type="ECO:0000313" key="10">
    <source>
        <dbReference type="EMBL" id="PKR56163.1"/>
    </source>
</evidence>
<feature type="transmembrane region" description="Helical" evidence="8">
    <location>
        <begin position="279"/>
        <end position="297"/>
    </location>
</feature>
<name>A0A2N3L050_9PROT</name>
<dbReference type="EMBL" id="NWTK01000001">
    <property type="protein sequence ID" value="PKR56163.1"/>
    <property type="molecule type" value="Genomic_DNA"/>
</dbReference>
<dbReference type="PROSITE" id="PS50850">
    <property type="entry name" value="MFS"/>
    <property type="match status" value="1"/>
</dbReference>
<dbReference type="InterPro" id="IPR036259">
    <property type="entry name" value="MFS_trans_sf"/>
</dbReference>
<feature type="transmembrane region" description="Helical" evidence="8">
    <location>
        <begin position="203"/>
        <end position="226"/>
    </location>
</feature>
<dbReference type="GO" id="GO:0022857">
    <property type="term" value="F:transmembrane transporter activity"/>
    <property type="evidence" value="ECO:0007669"/>
    <property type="project" value="InterPro"/>
</dbReference>
<dbReference type="PROSITE" id="PS00216">
    <property type="entry name" value="SUGAR_TRANSPORT_1"/>
    <property type="match status" value="1"/>
</dbReference>
<feature type="transmembrane region" description="Helical" evidence="8">
    <location>
        <begin position="246"/>
        <end position="267"/>
    </location>
</feature>
<dbReference type="InterPro" id="IPR005829">
    <property type="entry name" value="Sugar_transporter_CS"/>
</dbReference>
<dbReference type="InterPro" id="IPR020846">
    <property type="entry name" value="MFS_dom"/>
</dbReference>
<proteinExistence type="inferred from homology"/>
<dbReference type="OrthoDB" id="9764259at2"/>
<feature type="transmembrane region" description="Helical" evidence="8">
    <location>
        <begin position="9"/>
        <end position="30"/>
    </location>
</feature>
<evidence type="ECO:0000256" key="1">
    <source>
        <dbReference type="ARBA" id="ARBA00003279"/>
    </source>
</evidence>
<dbReference type="PANTHER" id="PTHR23504:SF15">
    <property type="entry name" value="MAJOR FACILITATOR SUPERFAMILY (MFS) PROFILE DOMAIN-CONTAINING PROTEIN"/>
    <property type="match status" value="1"/>
</dbReference>
<evidence type="ECO:0000259" key="9">
    <source>
        <dbReference type="PROSITE" id="PS50850"/>
    </source>
</evidence>
<sequence length="404" mass="43262">MPNTRRPLIVIYFALCLDAVGVSLVFPILPRLLAEVTQGGNVAFYIGIMTSLYAVMQFIFAPVLGALSDHLGRRPILLLSLAGAAINYLIMAFAPHLWMLLLGRLIAGLTSANAAVASAYITDISAENDRARRFGLMNAMFGTGFIIGPVLGGVLGDYWVRLPFIAAAVLNGYNFLLAFFILPETRAKTGQKIALGTLNPLSPLRWVFSMAGLLPVVLVFFLLSGTGEAYGTCWALWGTDTFQWNGLWIGLSLGMFGICQTLVQAFLPGPATRFLGERGAVIAGICCACLALVVMAFARQGWIIFAIMPVFALASIGTPAFQALATRKVDAARQGQLQGVLTSAVSLATVIGPLAFSAFYMLVQKTWPGAIWLSVVGLYVLAVPLVIFSTRKATPRQTGQTETA</sequence>
<dbReference type="InterPro" id="IPR011701">
    <property type="entry name" value="MFS"/>
</dbReference>
<dbReference type="Proteomes" id="UP000233597">
    <property type="component" value="Unassembled WGS sequence"/>
</dbReference>
<feature type="transmembrane region" description="Helical" evidence="8">
    <location>
        <begin position="134"/>
        <end position="156"/>
    </location>
</feature>
<evidence type="ECO:0000256" key="7">
    <source>
        <dbReference type="ARBA" id="ARBA00023136"/>
    </source>
</evidence>
<organism evidence="10 11">
    <name type="scientific">Thalassospira marina</name>
    <dbReference type="NCBI Taxonomy" id="2048283"/>
    <lineage>
        <taxon>Bacteria</taxon>
        <taxon>Pseudomonadati</taxon>
        <taxon>Pseudomonadota</taxon>
        <taxon>Alphaproteobacteria</taxon>
        <taxon>Rhodospirillales</taxon>
        <taxon>Thalassospiraceae</taxon>
        <taxon>Thalassospira</taxon>
    </lineage>
</organism>
<comment type="subcellular location">
    <subcellularLocation>
        <location evidence="2">Membrane</location>
        <topology evidence="2">Multi-pass membrane protein</topology>
    </subcellularLocation>
</comment>
<dbReference type="PRINTS" id="PR01035">
    <property type="entry name" value="TCRTETA"/>
</dbReference>
<evidence type="ECO:0000256" key="6">
    <source>
        <dbReference type="ARBA" id="ARBA00022989"/>
    </source>
</evidence>
<evidence type="ECO:0000256" key="8">
    <source>
        <dbReference type="SAM" id="Phobius"/>
    </source>
</evidence>
<evidence type="ECO:0000256" key="5">
    <source>
        <dbReference type="ARBA" id="ARBA00022692"/>
    </source>
</evidence>
<keyword evidence="4" id="KW-0813">Transport</keyword>
<feature type="transmembrane region" description="Helical" evidence="8">
    <location>
        <begin position="42"/>
        <end position="64"/>
    </location>
</feature>
<dbReference type="GO" id="GO:0016020">
    <property type="term" value="C:membrane"/>
    <property type="evidence" value="ECO:0007669"/>
    <property type="project" value="UniProtKB-SubCell"/>
</dbReference>
<keyword evidence="6 8" id="KW-1133">Transmembrane helix</keyword>
<feature type="transmembrane region" description="Helical" evidence="8">
    <location>
        <begin position="303"/>
        <end position="325"/>
    </location>
</feature>
<comment type="function">
    <text evidence="1">Resistance to tetracycline by an active tetracycline efflux. This is an energy-dependent process that decreases the accumulation of the antibiotic in whole cells. This protein functions as a metal-tetracycline/H(+) antiporter.</text>
</comment>
<comment type="similarity">
    <text evidence="3">Belongs to the major facilitator superfamily. TCR/Tet family.</text>
</comment>
<evidence type="ECO:0000313" key="11">
    <source>
        <dbReference type="Proteomes" id="UP000233597"/>
    </source>
</evidence>
<reference evidence="10 11" key="1">
    <citation type="submission" date="2017-09" db="EMBL/GenBank/DDBJ databases">
        <title>Biodiversity and function of Thalassospira species in the particle-attached aromatic-hydrocarbon-degrading consortia from the surface seawater of the South China Sea.</title>
        <authorList>
            <person name="Dong C."/>
            <person name="Liu R."/>
            <person name="Shao Z."/>
        </authorList>
    </citation>
    <scope>NUCLEOTIDE SEQUENCE [LARGE SCALE GENOMIC DNA]</scope>
    <source>
        <strain evidence="10 11">CSC1P2</strain>
    </source>
</reference>
<feature type="domain" description="Major facilitator superfamily (MFS) profile" evidence="9">
    <location>
        <begin position="7"/>
        <end position="394"/>
    </location>
</feature>
<feature type="transmembrane region" description="Helical" evidence="8">
    <location>
        <begin position="162"/>
        <end position="182"/>
    </location>
</feature>
<evidence type="ECO:0000256" key="3">
    <source>
        <dbReference type="ARBA" id="ARBA00007520"/>
    </source>
</evidence>
<evidence type="ECO:0000256" key="4">
    <source>
        <dbReference type="ARBA" id="ARBA00022448"/>
    </source>
</evidence>